<name>A0A7Y7E8F0_STRMO</name>
<feature type="domain" description="VOC" evidence="1">
    <location>
        <begin position="118"/>
        <end position="236"/>
    </location>
</feature>
<dbReference type="InterPro" id="IPR029068">
    <property type="entry name" value="Glyas_Bleomycin-R_OHBP_Dase"/>
</dbReference>
<dbReference type="PANTHER" id="PTHR33993">
    <property type="entry name" value="GLYOXALASE-RELATED"/>
    <property type="match status" value="1"/>
</dbReference>
<keyword evidence="3" id="KW-1185">Reference proteome</keyword>
<evidence type="ECO:0000313" key="2">
    <source>
        <dbReference type="EMBL" id="NVK79364.1"/>
    </source>
</evidence>
<dbReference type="InterPro" id="IPR037523">
    <property type="entry name" value="VOC_core"/>
</dbReference>
<dbReference type="Gene3D" id="3.10.180.10">
    <property type="entry name" value="2,3-Dihydroxybiphenyl 1,2-Dioxygenase, domain 1"/>
    <property type="match status" value="2"/>
</dbReference>
<dbReference type="RefSeq" id="WP_171082303.1">
    <property type="nucleotide sequence ID" value="NZ_BNBU01000009.1"/>
</dbReference>
<dbReference type="EMBL" id="JABBXF010000035">
    <property type="protein sequence ID" value="NVK79364.1"/>
    <property type="molecule type" value="Genomic_DNA"/>
</dbReference>
<gene>
    <name evidence="2" type="ORF">HG542_17055</name>
</gene>
<feature type="domain" description="VOC" evidence="1">
    <location>
        <begin position="11"/>
        <end position="116"/>
    </location>
</feature>
<dbReference type="SUPFAM" id="SSF54593">
    <property type="entry name" value="Glyoxalase/Bleomycin resistance protein/Dihydroxybiphenyl dioxygenase"/>
    <property type="match status" value="2"/>
</dbReference>
<dbReference type="PROSITE" id="PS51819">
    <property type="entry name" value="VOC"/>
    <property type="match status" value="2"/>
</dbReference>
<dbReference type="CDD" id="cd07247">
    <property type="entry name" value="SgaA_N_like"/>
    <property type="match status" value="1"/>
</dbReference>
<dbReference type="InterPro" id="IPR041581">
    <property type="entry name" value="Glyoxalase_6"/>
</dbReference>
<evidence type="ECO:0000259" key="1">
    <source>
        <dbReference type="PROSITE" id="PS51819"/>
    </source>
</evidence>
<protein>
    <submittedName>
        <fullName evidence="2">VOC family protein</fullName>
    </submittedName>
</protein>
<dbReference type="Pfam" id="PF00903">
    <property type="entry name" value="Glyoxalase"/>
    <property type="match status" value="1"/>
</dbReference>
<reference evidence="2 3" key="1">
    <citation type="submission" date="2020-04" db="EMBL/GenBank/DDBJ databases">
        <title>Draft Genome Sequence of Streptomyces morookaense DSM 40503, an 8-azaguanine-producing strain.</title>
        <authorList>
            <person name="Qi J."/>
            <person name="Gao J.-M."/>
        </authorList>
    </citation>
    <scope>NUCLEOTIDE SEQUENCE [LARGE SCALE GENOMIC DNA]</scope>
    <source>
        <strain evidence="2 3">DSM 40503</strain>
    </source>
</reference>
<accession>A0A7Y7E8F0</accession>
<dbReference type="InterPro" id="IPR004360">
    <property type="entry name" value="Glyas_Fos-R_dOase_dom"/>
</dbReference>
<dbReference type="Proteomes" id="UP000587462">
    <property type="component" value="Unassembled WGS sequence"/>
</dbReference>
<evidence type="ECO:0000313" key="3">
    <source>
        <dbReference type="Proteomes" id="UP000587462"/>
    </source>
</evidence>
<dbReference type="Pfam" id="PF18029">
    <property type="entry name" value="Glyoxalase_6"/>
    <property type="match status" value="1"/>
</dbReference>
<organism evidence="2 3">
    <name type="scientific">Streptomyces morookaense</name>
    <name type="common">Streptoverticillium morookaense</name>
    <dbReference type="NCBI Taxonomy" id="1970"/>
    <lineage>
        <taxon>Bacteria</taxon>
        <taxon>Bacillati</taxon>
        <taxon>Actinomycetota</taxon>
        <taxon>Actinomycetes</taxon>
        <taxon>Kitasatosporales</taxon>
        <taxon>Streptomycetaceae</taxon>
        <taxon>Streptomyces</taxon>
    </lineage>
</organism>
<comment type="caution">
    <text evidence="2">The sequence shown here is derived from an EMBL/GenBank/DDBJ whole genome shotgun (WGS) entry which is preliminary data.</text>
</comment>
<dbReference type="AlphaFoldDB" id="A0A7Y7E8F0"/>
<proteinExistence type="predicted"/>
<sequence length="239" mass="24656">MPTSAGSAPGSPNWIALSTPDPAASAAFYGALLAWELTPGGHFRLAGRTVAGALADSRTGRGTWTVSFRTADAAATAAAVERAGGYAGPGGLADPAGARFAVREPGEGPGLETVDAPGSLWWTQLYTPDVQAAKDFYRAVFAWDTHDLVLERGAVYTVVTPQGGGMENAHGGIMRPLDATPVGWLPYFAVANCDAAVTAAIENGGHVVHPPESQRGIGRQATLRDPFGAWFAVNARADA</sequence>
<dbReference type="InterPro" id="IPR052164">
    <property type="entry name" value="Anthracycline_SecMetBiosynth"/>
</dbReference>
<dbReference type="PANTHER" id="PTHR33993:SF14">
    <property type="entry name" value="GB|AAF24581.1"/>
    <property type="match status" value="1"/>
</dbReference>